<comment type="caution">
    <text evidence="3">The sequence shown here is derived from an EMBL/GenBank/DDBJ whole genome shotgun (WGS) entry which is preliminary data.</text>
</comment>
<dbReference type="PANTHER" id="PTHR42899">
    <property type="entry name" value="SPERMATOGENESIS-ASSOCIATED PROTEIN 20"/>
    <property type="match status" value="1"/>
</dbReference>
<sequence>KCAQRCGVGHLVAEHPRVTCGDAPFFAAFQAQHAVGTCGGLGNGGGSGHGSGGIGEGAGSIQAANARARYASDLDWGPAAGGPEDWPCRRPGPVVRMASSGRGGGSIRFRGRPCIRGPVPGSVKRSVMQIRHVNADGSPRYTNRLDAESSPYLRQHGHNPVDWYPWGRGGVRPRARSRPSGA</sequence>
<evidence type="ECO:0000256" key="1">
    <source>
        <dbReference type="SAM" id="MobiDB-lite"/>
    </source>
</evidence>
<feature type="non-terminal residue" evidence="3">
    <location>
        <position position="182"/>
    </location>
</feature>
<reference evidence="3" key="1">
    <citation type="submission" date="2013-08" db="EMBL/GenBank/DDBJ databases">
        <authorList>
            <person name="Mendez C."/>
            <person name="Richter M."/>
            <person name="Ferrer M."/>
            <person name="Sanchez J."/>
        </authorList>
    </citation>
    <scope>NUCLEOTIDE SEQUENCE</scope>
</reference>
<accession>T0YMD3</accession>
<name>T0YMD3_9ZZZZ</name>
<feature type="domain" description="Spermatogenesis-associated protein 20-like TRX" evidence="2">
    <location>
        <begin position="142"/>
        <end position="170"/>
    </location>
</feature>
<feature type="compositionally biased region" description="Basic residues" evidence="1">
    <location>
        <begin position="171"/>
        <end position="182"/>
    </location>
</feature>
<organism evidence="3">
    <name type="scientific">mine drainage metagenome</name>
    <dbReference type="NCBI Taxonomy" id="410659"/>
    <lineage>
        <taxon>unclassified sequences</taxon>
        <taxon>metagenomes</taxon>
        <taxon>ecological metagenomes</taxon>
    </lineage>
</organism>
<dbReference type="InterPro" id="IPR024705">
    <property type="entry name" value="Ssp411"/>
</dbReference>
<gene>
    <name evidence="3" type="ORF">B1B_17640</name>
</gene>
<dbReference type="InterPro" id="IPR004879">
    <property type="entry name" value="Ssp411-like_TRX"/>
</dbReference>
<dbReference type="Pfam" id="PF03190">
    <property type="entry name" value="Thioredox_DsbH"/>
    <property type="match status" value="1"/>
</dbReference>
<dbReference type="EMBL" id="AUZY01011789">
    <property type="protein sequence ID" value="EQD33072.1"/>
    <property type="molecule type" value="Genomic_DNA"/>
</dbReference>
<feature type="non-terminal residue" evidence="3">
    <location>
        <position position="1"/>
    </location>
</feature>
<protein>
    <submittedName>
        <fullName evidence="3">Protein containing DUF255</fullName>
    </submittedName>
</protein>
<proteinExistence type="predicted"/>
<feature type="region of interest" description="Disordered" evidence="1">
    <location>
        <begin position="135"/>
        <end position="182"/>
    </location>
</feature>
<dbReference type="PANTHER" id="PTHR42899:SF1">
    <property type="entry name" value="SPERMATOGENESIS-ASSOCIATED PROTEIN 20"/>
    <property type="match status" value="1"/>
</dbReference>
<evidence type="ECO:0000259" key="2">
    <source>
        <dbReference type="Pfam" id="PF03190"/>
    </source>
</evidence>
<evidence type="ECO:0000313" key="3">
    <source>
        <dbReference type="EMBL" id="EQD33072.1"/>
    </source>
</evidence>
<reference evidence="3" key="2">
    <citation type="journal article" date="2014" name="ISME J.">
        <title>Microbial stratification in low pH oxic and suboxic macroscopic growths along an acid mine drainage.</title>
        <authorList>
            <person name="Mendez-Garcia C."/>
            <person name="Mesa V."/>
            <person name="Sprenger R.R."/>
            <person name="Richter M."/>
            <person name="Diez M.S."/>
            <person name="Solano J."/>
            <person name="Bargiela R."/>
            <person name="Golyshina O.V."/>
            <person name="Manteca A."/>
            <person name="Ramos J.L."/>
            <person name="Gallego J.R."/>
            <person name="Llorente I."/>
            <person name="Martins Dos Santos V.A."/>
            <person name="Jensen O.N."/>
            <person name="Pelaez A.I."/>
            <person name="Sanchez J."/>
            <person name="Ferrer M."/>
        </authorList>
    </citation>
    <scope>NUCLEOTIDE SEQUENCE</scope>
</reference>
<dbReference type="AlphaFoldDB" id="T0YMD3"/>
<feature type="region of interest" description="Disordered" evidence="1">
    <location>
        <begin position="97"/>
        <end position="121"/>
    </location>
</feature>
<dbReference type="Gene3D" id="3.40.30.10">
    <property type="entry name" value="Glutaredoxin"/>
    <property type="match status" value="1"/>
</dbReference>